<organism evidence="2 3">
    <name type="scientific">Pseudomonas putida</name>
    <name type="common">Arthrobacter siderocapsulatus</name>
    <dbReference type="NCBI Taxonomy" id="303"/>
    <lineage>
        <taxon>Bacteria</taxon>
        <taxon>Pseudomonadati</taxon>
        <taxon>Pseudomonadota</taxon>
        <taxon>Gammaproteobacteria</taxon>
        <taxon>Pseudomonadales</taxon>
        <taxon>Pseudomonadaceae</taxon>
        <taxon>Pseudomonas</taxon>
    </lineage>
</organism>
<dbReference type="RefSeq" id="WP_198746578.1">
    <property type="nucleotide sequence ID" value="NZ_JAEHTE010000002.1"/>
</dbReference>
<evidence type="ECO:0000256" key="1">
    <source>
        <dbReference type="SAM" id="MobiDB-lite"/>
    </source>
</evidence>
<comment type="caution">
    <text evidence="2">The sequence shown here is derived from an EMBL/GenBank/DDBJ whole genome shotgun (WGS) entry which is preliminary data.</text>
</comment>
<evidence type="ECO:0000313" key="2">
    <source>
        <dbReference type="EMBL" id="MBI6882954.1"/>
    </source>
</evidence>
<dbReference type="Proteomes" id="UP000637061">
    <property type="component" value="Unassembled WGS sequence"/>
</dbReference>
<feature type="region of interest" description="Disordered" evidence="1">
    <location>
        <begin position="15"/>
        <end position="37"/>
    </location>
</feature>
<dbReference type="InterPro" id="IPR009414">
    <property type="entry name" value="DUF1064"/>
</dbReference>
<proteinExistence type="predicted"/>
<dbReference type="Pfam" id="PF06356">
    <property type="entry name" value="DUF1064"/>
    <property type="match status" value="1"/>
</dbReference>
<reference evidence="2" key="1">
    <citation type="submission" date="2020-12" db="EMBL/GenBank/DDBJ databases">
        <title>Enhanced detection system for hospital associated transmission using whole genome sequencing surveillance.</title>
        <authorList>
            <person name="Harrison L.H."/>
            <person name="Van Tyne D."/>
            <person name="Marsh J.W."/>
            <person name="Griffith M.P."/>
            <person name="Snyder D.J."/>
            <person name="Cooper V.S."/>
            <person name="Mustapha M."/>
        </authorList>
    </citation>
    <scope>NUCLEOTIDE SEQUENCE</scope>
    <source>
        <strain evidence="2">PSB00042</strain>
    </source>
</reference>
<evidence type="ECO:0000313" key="3">
    <source>
        <dbReference type="Proteomes" id="UP000637061"/>
    </source>
</evidence>
<dbReference type="EMBL" id="JAEHTE010000002">
    <property type="protein sequence ID" value="MBI6882954.1"/>
    <property type="molecule type" value="Genomic_DNA"/>
</dbReference>
<gene>
    <name evidence="2" type="ORF">JEU22_03430</name>
</gene>
<dbReference type="AlphaFoldDB" id="A0A8I1JIV7"/>
<protein>
    <submittedName>
        <fullName evidence="2">DUF1064 domain-containing protein</fullName>
    </submittedName>
</protein>
<name>A0A8I1JIV7_PSEPU</name>
<accession>A0A8I1JIV7</accession>
<sequence length="149" mass="17028">MARIAFSKIAPPSSGRMTAAELREAVSGQPGKKKSKFRNKVVHTEDGKFDSIEEHKRFLHLRLLERAGEIRELKRQVRYRLEAGGIHISDYVADFVYLSHDGLLVVEDSKGFITPEYRQKRRLMKEILGITILETGRASSSSTRTKRRS</sequence>